<dbReference type="Proteomes" id="UP000689195">
    <property type="component" value="Unassembled WGS sequence"/>
</dbReference>
<comment type="caution">
    <text evidence="1">The sequence shown here is derived from an EMBL/GenBank/DDBJ whole genome shotgun (WGS) entry which is preliminary data.</text>
</comment>
<sequence length="88" mass="10899">MGIVYHTLQSKQQYQQLCQIPVKGQREFSYHLFPSVFIKSLNIQLQKFEICQYTKNHTFSVKQYFRLQMGLNYRVPKQIYKWNFERQW</sequence>
<name>A0A8S1YD55_9CILI</name>
<protein>
    <submittedName>
        <fullName evidence="1">Uncharacterized protein</fullName>
    </submittedName>
</protein>
<organism evidence="1 2">
    <name type="scientific">Paramecium pentaurelia</name>
    <dbReference type="NCBI Taxonomy" id="43138"/>
    <lineage>
        <taxon>Eukaryota</taxon>
        <taxon>Sar</taxon>
        <taxon>Alveolata</taxon>
        <taxon>Ciliophora</taxon>
        <taxon>Intramacronucleata</taxon>
        <taxon>Oligohymenophorea</taxon>
        <taxon>Peniculida</taxon>
        <taxon>Parameciidae</taxon>
        <taxon>Paramecium</taxon>
    </lineage>
</organism>
<gene>
    <name evidence="1" type="ORF">PPENT_87.1.T1620054</name>
</gene>
<evidence type="ECO:0000313" key="2">
    <source>
        <dbReference type="Proteomes" id="UP000689195"/>
    </source>
</evidence>
<dbReference type="EMBL" id="CAJJDO010000162">
    <property type="protein sequence ID" value="CAD8211128.1"/>
    <property type="molecule type" value="Genomic_DNA"/>
</dbReference>
<dbReference type="AlphaFoldDB" id="A0A8S1YD55"/>
<keyword evidence="2" id="KW-1185">Reference proteome</keyword>
<proteinExistence type="predicted"/>
<evidence type="ECO:0000313" key="1">
    <source>
        <dbReference type="EMBL" id="CAD8211128.1"/>
    </source>
</evidence>
<reference evidence="1" key="1">
    <citation type="submission" date="2021-01" db="EMBL/GenBank/DDBJ databases">
        <authorList>
            <consortium name="Genoscope - CEA"/>
            <person name="William W."/>
        </authorList>
    </citation>
    <scope>NUCLEOTIDE SEQUENCE</scope>
</reference>
<accession>A0A8S1YD55</accession>